<accession>A0ABR0AEP0</accession>
<dbReference type="Proteomes" id="UP001234178">
    <property type="component" value="Unassembled WGS sequence"/>
</dbReference>
<gene>
    <name evidence="2" type="ORF">OUZ56_008987</name>
</gene>
<evidence type="ECO:0000313" key="2">
    <source>
        <dbReference type="EMBL" id="KAK4023586.1"/>
    </source>
</evidence>
<organism evidence="2 3">
    <name type="scientific">Daphnia magna</name>
    <dbReference type="NCBI Taxonomy" id="35525"/>
    <lineage>
        <taxon>Eukaryota</taxon>
        <taxon>Metazoa</taxon>
        <taxon>Ecdysozoa</taxon>
        <taxon>Arthropoda</taxon>
        <taxon>Crustacea</taxon>
        <taxon>Branchiopoda</taxon>
        <taxon>Diplostraca</taxon>
        <taxon>Cladocera</taxon>
        <taxon>Anomopoda</taxon>
        <taxon>Daphniidae</taxon>
        <taxon>Daphnia</taxon>
    </lineage>
</organism>
<evidence type="ECO:0000256" key="1">
    <source>
        <dbReference type="SAM" id="MobiDB-lite"/>
    </source>
</evidence>
<proteinExistence type="predicted"/>
<name>A0ABR0AEP0_9CRUS</name>
<feature type="region of interest" description="Disordered" evidence="1">
    <location>
        <begin position="57"/>
        <end position="90"/>
    </location>
</feature>
<keyword evidence="3" id="KW-1185">Reference proteome</keyword>
<protein>
    <submittedName>
        <fullName evidence="2">Uncharacterized protein</fullName>
    </submittedName>
</protein>
<comment type="caution">
    <text evidence="2">The sequence shown here is derived from an EMBL/GenBank/DDBJ whole genome shotgun (WGS) entry which is preliminary data.</text>
</comment>
<evidence type="ECO:0000313" key="3">
    <source>
        <dbReference type="Proteomes" id="UP001234178"/>
    </source>
</evidence>
<reference evidence="2 3" key="1">
    <citation type="journal article" date="2023" name="Nucleic Acids Res.">
        <title>The hologenome of Daphnia magna reveals possible DNA methylation and microbiome-mediated evolution of the host genome.</title>
        <authorList>
            <person name="Chaturvedi A."/>
            <person name="Li X."/>
            <person name="Dhandapani V."/>
            <person name="Marshall H."/>
            <person name="Kissane S."/>
            <person name="Cuenca-Cambronero M."/>
            <person name="Asole G."/>
            <person name="Calvet F."/>
            <person name="Ruiz-Romero M."/>
            <person name="Marangio P."/>
            <person name="Guigo R."/>
            <person name="Rago D."/>
            <person name="Mirbahai L."/>
            <person name="Eastwood N."/>
            <person name="Colbourne J.K."/>
            <person name="Zhou J."/>
            <person name="Mallon E."/>
            <person name="Orsini L."/>
        </authorList>
    </citation>
    <scope>NUCLEOTIDE SEQUENCE [LARGE SCALE GENOMIC DNA]</scope>
    <source>
        <strain evidence="2">LRV0_1</strain>
    </source>
</reference>
<feature type="compositionally biased region" description="Polar residues" evidence="1">
    <location>
        <begin position="57"/>
        <end position="68"/>
    </location>
</feature>
<sequence length="309" mass="35314">MLIDKAELAAMAIEENQKRVRIHVAYSSPNIPSNQNELAWVLEALEKLNSKIKRTASAQTSEFQQSLTDMKRQFTPRQPGSNRKARDHNLSQPDAFRRASMFCDFHNTYGLHTAENCFTKYQQRNDTCTTCREVVHCHNYYPTIKNPRPLPPSESHHETPQARAAILRGEGKSLNSKTLFDKLRQQEKNQQDSREVVVDLFDISNRPLFCQETVEVNVLVEDERPREPFQQEFIVVLPRNHVAYCPNRPNNLQPEVLEASFPDVAEDVKSSLHNLLLANQHVFAFKTSNLGNTGLVKHVIDTQGLGPIC</sequence>
<dbReference type="EMBL" id="JAOYFB010000037">
    <property type="protein sequence ID" value="KAK4023586.1"/>
    <property type="molecule type" value="Genomic_DNA"/>
</dbReference>